<feature type="region of interest" description="Disordered" evidence="1">
    <location>
        <begin position="305"/>
        <end position="576"/>
    </location>
</feature>
<dbReference type="AlphaFoldDB" id="A0AAN8MY91"/>
<feature type="compositionally biased region" description="Polar residues" evidence="1">
    <location>
        <begin position="127"/>
        <end position="138"/>
    </location>
</feature>
<feature type="compositionally biased region" description="Polar residues" evidence="1">
    <location>
        <begin position="48"/>
        <end position="61"/>
    </location>
</feature>
<feature type="domain" description="EH" evidence="2">
    <location>
        <begin position="770"/>
        <end position="856"/>
    </location>
</feature>
<feature type="compositionally biased region" description="Basic and acidic residues" evidence="1">
    <location>
        <begin position="705"/>
        <end position="716"/>
    </location>
</feature>
<dbReference type="SUPFAM" id="SSF47473">
    <property type="entry name" value="EF-hand"/>
    <property type="match status" value="1"/>
</dbReference>
<dbReference type="EMBL" id="JAVHNR010000004">
    <property type="protein sequence ID" value="KAK6345171.1"/>
    <property type="molecule type" value="Genomic_DNA"/>
</dbReference>
<dbReference type="SMART" id="SM00027">
    <property type="entry name" value="EH"/>
    <property type="match status" value="1"/>
</dbReference>
<keyword evidence="4" id="KW-1185">Reference proteome</keyword>
<feature type="region of interest" description="Disordered" evidence="1">
    <location>
        <begin position="682"/>
        <end position="738"/>
    </location>
</feature>
<reference evidence="3 4" key="1">
    <citation type="submission" date="2019-10" db="EMBL/GenBank/DDBJ databases">
        <authorList>
            <person name="Palmer J.M."/>
        </authorList>
    </citation>
    <scope>NUCLEOTIDE SEQUENCE [LARGE SCALE GENOMIC DNA]</scope>
    <source>
        <strain evidence="3 4">TWF718</strain>
    </source>
</reference>
<proteinExistence type="predicted"/>
<evidence type="ECO:0000256" key="1">
    <source>
        <dbReference type="SAM" id="MobiDB-lite"/>
    </source>
</evidence>
<comment type="caution">
    <text evidence="3">The sequence shown here is derived from an EMBL/GenBank/DDBJ whole genome shotgun (WGS) entry which is preliminary data.</text>
</comment>
<dbReference type="InterPro" id="IPR000261">
    <property type="entry name" value="EH_dom"/>
</dbReference>
<feature type="compositionally biased region" description="Low complexity" evidence="1">
    <location>
        <begin position="518"/>
        <end position="533"/>
    </location>
</feature>
<organism evidence="3 4">
    <name type="scientific">Orbilia javanica</name>
    <dbReference type="NCBI Taxonomy" id="47235"/>
    <lineage>
        <taxon>Eukaryota</taxon>
        <taxon>Fungi</taxon>
        <taxon>Dikarya</taxon>
        <taxon>Ascomycota</taxon>
        <taxon>Pezizomycotina</taxon>
        <taxon>Orbiliomycetes</taxon>
        <taxon>Orbiliales</taxon>
        <taxon>Orbiliaceae</taxon>
        <taxon>Orbilia</taxon>
    </lineage>
</organism>
<evidence type="ECO:0000313" key="4">
    <source>
        <dbReference type="Proteomes" id="UP001313282"/>
    </source>
</evidence>
<dbReference type="Proteomes" id="UP001313282">
    <property type="component" value="Unassembled WGS sequence"/>
</dbReference>
<feature type="compositionally biased region" description="Polar residues" evidence="1">
    <location>
        <begin position="217"/>
        <end position="229"/>
    </location>
</feature>
<feature type="compositionally biased region" description="Polar residues" evidence="1">
    <location>
        <begin position="279"/>
        <end position="293"/>
    </location>
</feature>
<feature type="region of interest" description="Disordered" evidence="1">
    <location>
        <begin position="215"/>
        <end position="293"/>
    </location>
</feature>
<dbReference type="InterPro" id="IPR011992">
    <property type="entry name" value="EF-hand-dom_pair"/>
</dbReference>
<feature type="compositionally biased region" description="Basic and acidic residues" evidence="1">
    <location>
        <begin position="550"/>
        <end position="566"/>
    </location>
</feature>
<feature type="region of interest" description="Disordered" evidence="1">
    <location>
        <begin position="124"/>
        <end position="166"/>
    </location>
</feature>
<feature type="compositionally biased region" description="Low complexity" evidence="1">
    <location>
        <begin position="392"/>
        <end position="404"/>
    </location>
</feature>
<evidence type="ECO:0000313" key="3">
    <source>
        <dbReference type="EMBL" id="KAK6345171.1"/>
    </source>
</evidence>
<name>A0AAN8MY91_9PEZI</name>
<feature type="compositionally biased region" description="Polar residues" evidence="1">
    <location>
        <begin position="613"/>
        <end position="639"/>
    </location>
</feature>
<feature type="compositionally biased region" description="Low complexity" evidence="1">
    <location>
        <begin position="309"/>
        <end position="320"/>
    </location>
</feature>
<evidence type="ECO:0000259" key="2">
    <source>
        <dbReference type="SMART" id="SM00027"/>
    </source>
</evidence>
<feature type="compositionally biased region" description="Polar residues" evidence="1">
    <location>
        <begin position="16"/>
        <end position="36"/>
    </location>
</feature>
<feature type="compositionally biased region" description="Polar residues" evidence="1">
    <location>
        <begin position="369"/>
        <end position="378"/>
    </location>
</feature>
<feature type="region of interest" description="Disordered" evidence="1">
    <location>
        <begin position="592"/>
        <end position="665"/>
    </location>
</feature>
<dbReference type="Gene3D" id="1.10.238.10">
    <property type="entry name" value="EF-hand"/>
    <property type="match status" value="1"/>
</dbReference>
<protein>
    <submittedName>
        <fullName evidence="3">Increased rDNA silencing protein</fullName>
    </submittedName>
</protein>
<feature type="compositionally biased region" description="Low complexity" evidence="1">
    <location>
        <begin position="340"/>
        <end position="352"/>
    </location>
</feature>
<feature type="compositionally biased region" description="Basic residues" evidence="1">
    <location>
        <begin position="718"/>
        <end position="730"/>
    </location>
</feature>
<gene>
    <name evidence="3" type="primary">IRS4</name>
    <name evidence="3" type="ORF">TWF718_007098</name>
</gene>
<feature type="region of interest" description="Disordered" evidence="1">
    <location>
        <begin position="1"/>
        <end position="105"/>
    </location>
</feature>
<feature type="compositionally biased region" description="Polar residues" evidence="1">
    <location>
        <begin position="423"/>
        <end position="441"/>
    </location>
</feature>
<sequence length="880" mass="94554">MTSTTYAANGFHEPFTTPQKQKRYSTSTTASVGTNTEKPDAALRAATLSFSPPFSRQPSDEASSSAAPSKTNGTALIAARVIGTGNSSPRAVAQNPSDHRRSLSRNSSFDLLAPSTVHGGSLKAAQLSVSRSPSTGSGAVSRVKSYNELSPPSHKTEPSYSEDVSHGYTPVDGSLIAAKLSAARKDSTKGLAVPTVIASKRNDTSPPSLLAAGLAVSRSTTPGTMANNQPERDQEPDILPPAGSVNEAKKKFLQQVDAAEGGADSPVRGRRSLEGPMRSKNSGTFFDTPPTSTVNISPLSAAKLAVQHSGRSAGSAGPGPKVSKPRQPSPIKKEIKRDITPTTSPVSAQAPAPVAPPPKPAILKKPTIQSIKITQTPLPSATPTSPKPAPKPVALKKLATQQTGTPPPQPIKPLPRKTRPPNKTRSSIPNSASPTSVSPKATTPVEATLSPTETSKVEEQTEKAAPPPPPLPRNTKPPAEAPKPAEPEAPARRDPRLMGFNTVKLPPPTTNQPDAEPTKQSPVKTKPTPKSPVRQAAPILPPKPKSPTKVVEHARAAEVPIKKPKPELPAQKTSVDSVVLRQSQSFYNVKEKNVSSSTVSLLPPPPATATYKIPSTSKSAQQLRPNLSGPDSTRSSIRPTPSWRDDTYDVTPVEGPIRPSHTGDSLHHAILASSLASSRAVSPVKSSPIPLPPRPSAGLRTTMRSPDKSQDRDNSPQKKSHNILGKKHPNKHNEGARKRWREFVTEKERKRYEGLWAANRGLYLTESMFEDRPDAQGKKLHQDAVCAVVVKDLWSRSRLPVDILEQVWDLVDKGPKPKWWLTRDEFIMGLWLIDQSLKGRKLPGKVQDGTWESVRRMGIVLKPYEELGLKEKKDKKVKKR</sequence>
<feature type="compositionally biased region" description="Basic and acidic residues" evidence="1">
    <location>
        <begin position="483"/>
        <end position="496"/>
    </location>
</feature>
<accession>A0AAN8MY91</accession>